<evidence type="ECO:0000259" key="4">
    <source>
        <dbReference type="Pfam" id="PF00535"/>
    </source>
</evidence>
<accession>A0A563VNW2</accession>
<keyword evidence="6" id="KW-1185">Reference proteome</keyword>
<gene>
    <name evidence="5" type="ORF">H1P_1820004</name>
</gene>
<evidence type="ECO:0000256" key="3">
    <source>
        <dbReference type="ARBA" id="ARBA00022679"/>
    </source>
</evidence>
<dbReference type="InterPro" id="IPR001173">
    <property type="entry name" value="Glyco_trans_2-like"/>
</dbReference>
<dbReference type="InterPro" id="IPR029044">
    <property type="entry name" value="Nucleotide-diphossugar_trans"/>
</dbReference>
<dbReference type="PANTHER" id="PTHR43685">
    <property type="entry name" value="GLYCOSYLTRANSFERASE"/>
    <property type="match status" value="1"/>
</dbReference>
<dbReference type="EMBL" id="CAACVJ010000093">
    <property type="protein sequence ID" value="VEP13092.1"/>
    <property type="molecule type" value="Genomic_DNA"/>
</dbReference>
<reference evidence="5 6" key="1">
    <citation type="submission" date="2019-01" db="EMBL/GenBank/DDBJ databases">
        <authorList>
            <person name="Brito A."/>
        </authorList>
    </citation>
    <scope>NUCLEOTIDE SEQUENCE [LARGE SCALE GENOMIC DNA]</scope>
    <source>
        <strain evidence="5">1</strain>
    </source>
</reference>
<dbReference type="PANTHER" id="PTHR43685:SF5">
    <property type="entry name" value="GLYCOSYLTRANSFERASE EPSE-RELATED"/>
    <property type="match status" value="1"/>
</dbReference>
<comment type="similarity">
    <text evidence="1">Belongs to the glycosyltransferase 2 family.</text>
</comment>
<protein>
    <submittedName>
        <fullName evidence="5">Glycosyl transferase</fullName>
    </submittedName>
</protein>
<dbReference type="SUPFAM" id="SSF53448">
    <property type="entry name" value="Nucleotide-diphospho-sugar transferases"/>
    <property type="match status" value="1"/>
</dbReference>
<proteinExistence type="inferred from homology"/>
<dbReference type="GO" id="GO:0016757">
    <property type="term" value="F:glycosyltransferase activity"/>
    <property type="evidence" value="ECO:0007669"/>
    <property type="project" value="UniProtKB-KW"/>
</dbReference>
<dbReference type="OrthoDB" id="9812327at2"/>
<dbReference type="InterPro" id="IPR050834">
    <property type="entry name" value="Glycosyltransf_2"/>
</dbReference>
<evidence type="ECO:0000256" key="1">
    <source>
        <dbReference type="ARBA" id="ARBA00006739"/>
    </source>
</evidence>
<dbReference type="Proteomes" id="UP000320055">
    <property type="component" value="Unassembled WGS sequence"/>
</dbReference>
<keyword evidence="2" id="KW-0328">Glycosyltransferase</keyword>
<feature type="domain" description="Glycosyltransferase 2-like" evidence="4">
    <location>
        <begin position="6"/>
        <end position="162"/>
    </location>
</feature>
<dbReference type="AlphaFoldDB" id="A0A563VNW2"/>
<dbReference type="Pfam" id="PF00535">
    <property type="entry name" value="Glycos_transf_2"/>
    <property type="match status" value="1"/>
</dbReference>
<evidence type="ECO:0000313" key="5">
    <source>
        <dbReference type="EMBL" id="VEP13092.1"/>
    </source>
</evidence>
<evidence type="ECO:0000313" key="6">
    <source>
        <dbReference type="Proteomes" id="UP000320055"/>
    </source>
</evidence>
<name>A0A563VNW2_9CYAN</name>
<organism evidence="5 6">
    <name type="scientific">Hyella patelloides LEGE 07179</name>
    <dbReference type="NCBI Taxonomy" id="945734"/>
    <lineage>
        <taxon>Bacteria</taxon>
        <taxon>Bacillati</taxon>
        <taxon>Cyanobacteriota</taxon>
        <taxon>Cyanophyceae</taxon>
        <taxon>Pleurocapsales</taxon>
        <taxon>Hyellaceae</taxon>
        <taxon>Hyella</taxon>
    </lineage>
</organism>
<dbReference type="RefSeq" id="WP_144871305.1">
    <property type="nucleotide sequence ID" value="NZ_LR213932.1"/>
</dbReference>
<dbReference type="Gene3D" id="3.90.550.10">
    <property type="entry name" value="Spore Coat Polysaccharide Biosynthesis Protein SpsA, Chain A"/>
    <property type="match status" value="1"/>
</dbReference>
<keyword evidence="3 5" id="KW-0808">Transferase</keyword>
<evidence type="ECO:0000256" key="2">
    <source>
        <dbReference type="ARBA" id="ARBA00022676"/>
    </source>
</evidence>
<sequence>MTTPVTVLMSVYNDLPYLQDAVESVLNQTLTDFEFLIFDDASTDGSSAILQQYASQDSRIKLIANETNRGLGFNLAQGVAIAQSPWIARMDADDIALANRLELQLNYVQANPDTSILGGCAIDIDRDGQFISDRKVPTTHQQIRKLIWTNPFIHGTVVLNKASIQKVGSYSQKLPKRQDYDLWFRCAKAGLKLANLPQPLIKYRFTDNTLQRNNWKVALVHVRIGWRGCWQVKASPIAYIAITKQLVIVLLPPPLRVLTYNWLKQFDPRRKVSA</sequence>